<dbReference type="Proteomes" id="UP000604046">
    <property type="component" value="Unassembled WGS sequence"/>
</dbReference>
<proteinExistence type="predicted"/>
<dbReference type="SUPFAM" id="SSF55729">
    <property type="entry name" value="Acyl-CoA N-acyltransferases (Nat)"/>
    <property type="match status" value="1"/>
</dbReference>
<evidence type="ECO:0000313" key="1">
    <source>
        <dbReference type="EMBL" id="CAE7460679.1"/>
    </source>
</evidence>
<organism evidence="1 2">
    <name type="scientific">Symbiodinium natans</name>
    <dbReference type="NCBI Taxonomy" id="878477"/>
    <lineage>
        <taxon>Eukaryota</taxon>
        <taxon>Sar</taxon>
        <taxon>Alveolata</taxon>
        <taxon>Dinophyceae</taxon>
        <taxon>Suessiales</taxon>
        <taxon>Symbiodiniaceae</taxon>
        <taxon>Symbiodinium</taxon>
    </lineage>
</organism>
<dbReference type="EMBL" id="CAJNDS010002401">
    <property type="protein sequence ID" value="CAE7460679.1"/>
    <property type="molecule type" value="Genomic_DNA"/>
</dbReference>
<dbReference type="InterPro" id="IPR016181">
    <property type="entry name" value="Acyl_CoA_acyltransferase"/>
</dbReference>
<evidence type="ECO:0000313" key="2">
    <source>
        <dbReference type="Proteomes" id="UP000604046"/>
    </source>
</evidence>
<gene>
    <name evidence="1" type="ORF">SNAT2548_LOCUS25577</name>
</gene>
<comment type="caution">
    <text evidence="1">The sequence shown here is derived from an EMBL/GenBank/DDBJ whole genome shotgun (WGS) entry which is preliminary data.</text>
</comment>
<sequence>MASGLQRLVTQHGLTRVLVVSCHSDYVMTALRPDWVFECDRHRFLTFPPRAATEHGVAEPTVPNLIQAKPLDDVLAYVQKHCAHRPAEAPEVLGIPGPLRSRAGDGLELKVRRALPCEWRHFREFHYKDPSLNGMSVCFVGLIAETPVAFCAVQLEPVNFLQKSALANPDDNPAYPDEWKQQDGRRLYREHRAVVLPQAQGIGVASTLCDAIAYFIHKCGADFTSQTVHPHYGSYRDRRPYWEQLRGNRKEEASVNGNLKFSHWFTGPRDAASQLQLQKIRLPDGLELPA</sequence>
<protein>
    <submittedName>
        <fullName evidence="1">Uncharacterized protein</fullName>
    </submittedName>
</protein>
<name>A0A812S230_9DINO</name>
<keyword evidence="2" id="KW-1185">Reference proteome</keyword>
<dbReference type="OrthoDB" id="434367at2759"/>
<reference evidence="1" key="1">
    <citation type="submission" date="2021-02" db="EMBL/GenBank/DDBJ databases">
        <authorList>
            <person name="Dougan E. K."/>
            <person name="Rhodes N."/>
            <person name="Thang M."/>
            <person name="Chan C."/>
        </authorList>
    </citation>
    <scope>NUCLEOTIDE SEQUENCE</scope>
</reference>
<accession>A0A812S230</accession>
<dbReference type="AlphaFoldDB" id="A0A812S230"/>